<protein>
    <recommendedName>
        <fullName evidence="3">DUF4276 family protein</fullName>
    </recommendedName>
</protein>
<reference evidence="1 2" key="1">
    <citation type="journal article" date="2015" name="Genome Announc.">
        <title>Complete Genome Sequence of the Novel Leech Symbiont Mucinivorans hirudinis M3T.</title>
        <authorList>
            <person name="Nelson M.C."/>
            <person name="Bomar L."/>
            <person name="Graf J."/>
        </authorList>
    </citation>
    <scope>NUCLEOTIDE SEQUENCE [LARGE SCALE GENOMIC DNA]</scope>
    <source>
        <strain evidence="2">M3</strain>
    </source>
</reference>
<dbReference type="eggNOG" id="ENOG502ZIXZ">
    <property type="taxonomic scope" value="Bacteria"/>
</dbReference>
<evidence type="ECO:0008006" key="3">
    <source>
        <dbReference type="Google" id="ProtNLM"/>
    </source>
</evidence>
<proteinExistence type="predicted"/>
<name>A0A060R845_9BACT</name>
<sequence>MKLYFLVEGSRTEMKIYPSWLGYILPGLNRKNHPKHLVDSDYYMVSGNGMPNLLNEIEGAIEDVREYGIDYLVLILDAENESVANQIELINSHLAKENISIPDGCTLKIVVQNRCIETWLLANRRIFKSNPQSETLNDYIHHYNVSENDPEAMPLCAKFKQHAHFHLNYLKLIFEERNTNYSKTNPQGAREQHFFDQLVERNRQSGDIESFGSFIDFCNEIKKRL</sequence>
<dbReference type="AlphaFoldDB" id="A0A060R845"/>
<dbReference type="OrthoDB" id="7060211at2"/>
<keyword evidence="2" id="KW-1185">Reference proteome</keyword>
<dbReference type="PATRIC" id="fig|1433126.3.peg.1425"/>
<accession>A0A060R845</accession>
<evidence type="ECO:0000313" key="1">
    <source>
        <dbReference type="EMBL" id="CDN31527.1"/>
    </source>
</evidence>
<gene>
    <name evidence="1" type="ORF">BN938_1440</name>
</gene>
<dbReference type="Proteomes" id="UP000027616">
    <property type="component" value="Chromosome I"/>
</dbReference>
<dbReference type="KEGG" id="rbc:BN938_1440"/>
<dbReference type="STRING" id="1433126.BN938_1440"/>
<organism evidence="1 2">
    <name type="scientific">Mucinivorans hirudinis</name>
    <dbReference type="NCBI Taxonomy" id="1433126"/>
    <lineage>
        <taxon>Bacteria</taxon>
        <taxon>Pseudomonadati</taxon>
        <taxon>Bacteroidota</taxon>
        <taxon>Bacteroidia</taxon>
        <taxon>Bacteroidales</taxon>
        <taxon>Rikenellaceae</taxon>
        <taxon>Mucinivorans</taxon>
    </lineage>
</organism>
<dbReference type="HOGENOM" id="CLU_105448_0_0_10"/>
<dbReference type="EMBL" id="HG934468">
    <property type="protein sequence ID" value="CDN31527.1"/>
    <property type="molecule type" value="Genomic_DNA"/>
</dbReference>
<evidence type="ECO:0000313" key="2">
    <source>
        <dbReference type="Proteomes" id="UP000027616"/>
    </source>
</evidence>